<feature type="compositionally biased region" description="Polar residues" evidence="9">
    <location>
        <begin position="57"/>
        <end position="69"/>
    </location>
</feature>
<evidence type="ECO:0000256" key="5">
    <source>
        <dbReference type="ARBA" id="ARBA00022777"/>
    </source>
</evidence>
<organism evidence="11 12">
    <name type="scientific">Marssonina brunnea f. sp. multigermtubi (strain MB_m1)</name>
    <name type="common">Marssonina leaf spot fungus</name>
    <dbReference type="NCBI Taxonomy" id="1072389"/>
    <lineage>
        <taxon>Eukaryota</taxon>
        <taxon>Fungi</taxon>
        <taxon>Dikarya</taxon>
        <taxon>Ascomycota</taxon>
        <taxon>Pezizomycotina</taxon>
        <taxon>Leotiomycetes</taxon>
        <taxon>Helotiales</taxon>
        <taxon>Drepanopezizaceae</taxon>
        <taxon>Drepanopeziza</taxon>
    </lineage>
</organism>
<evidence type="ECO:0000256" key="9">
    <source>
        <dbReference type="SAM" id="MobiDB-lite"/>
    </source>
</evidence>
<evidence type="ECO:0000256" key="3">
    <source>
        <dbReference type="ARBA" id="ARBA00022679"/>
    </source>
</evidence>
<reference evidence="11 12" key="1">
    <citation type="journal article" date="2012" name="BMC Genomics">
        <title>Sequencing the genome of Marssonina brunnea reveals fungus-poplar co-evolution.</title>
        <authorList>
            <person name="Zhu S."/>
            <person name="Cao Y.-Z."/>
            <person name="Jiang C."/>
            <person name="Tan B.-Y."/>
            <person name="Wang Z."/>
            <person name="Feng S."/>
            <person name="Zhang L."/>
            <person name="Su X.-H."/>
            <person name="Brejova B."/>
            <person name="Vinar T."/>
            <person name="Xu M."/>
            <person name="Wang M.-X."/>
            <person name="Zhang S.-G."/>
            <person name="Huang M.-R."/>
            <person name="Wu R."/>
            <person name="Zhou Y."/>
        </authorList>
    </citation>
    <scope>NUCLEOTIDE SEQUENCE [LARGE SCALE GENOMIC DNA]</scope>
    <source>
        <strain evidence="11 12">MB_m1</strain>
    </source>
</reference>
<keyword evidence="6" id="KW-0067">ATP-binding</keyword>
<dbReference type="Gene3D" id="1.10.510.10">
    <property type="entry name" value="Transferase(Phosphotransferase) domain 1"/>
    <property type="match status" value="1"/>
</dbReference>
<accession>K1Y7W3</accession>
<dbReference type="InParanoid" id="K1Y7W3"/>
<feature type="compositionally biased region" description="Basic and acidic residues" evidence="9">
    <location>
        <begin position="70"/>
        <end position="83"/>
    </location>
</feature>
<dbReference type="Pfam" id="PF12330">
    <property type="entry name" value="Haspin_kinase"/>
    <property type="match status" value="1"/>
</dbReference>
<dbReference type="GO" id="GO:0005737">
    <property type="term" value="C:cytoplasm"/>
    <property type="evidence" value="ECO:0007669"/>
    <property type="project" value="TreeGrafter"/>
</dbReference>
<keyword evidence="4" id="KW-0547">Nucleotide-binding</keyword>
<feature type="region of interest" description="Disordered" evidence="9">
    <location>
        <begin position="1"/>
        <end position="150"/>
    </location>
</feature>
<evidence type="ECO:0000256" key="6">
    <source>
        <dbReference type="ARBA" id="ARBA00022840"/>
    </source>
</evidence>
<keyword evidence="2" id="KW-0723">Serine/threonine-protein kinase</keyword>
<dbReference type="SMART" id="SM01331">
    <property type="entry name" value="DUF3635"/>
    <property type="match status" value="1"/>
</dbReference>
<comment type="catalytic activity">
    <reaction evidence="7">
        <text>L-threonyl-[protein] + ATP = O-phospho-L-threonyl-[protein] + ADP + H(+)</text>
        <dbReference type="Rhea" id="RHEA:46608"/>
        <dbReference type="Rhea" id="RHEA-COMP:11060"/>
        <dbReference type="Rhea" id="RHEA-COMP:11605"/>
        <dbReference type="ChEBI" id="CHEBI:15378"/>
        <dbReference type="ChEBI" id="CHEBI:30013"/>
        <dbReference type="ChEBI" id="CHEBI:30616"/>
        <dbReference type="ChEBI" id="CHEBI:61977"/>
        <dbReference type="ChEBI" id="CHEBI:456216"/>
        <dbReference type="EC" id="2.7.11.1"/>
    </reaction>
</comment>
<dbReference type="InterPro" id="IPR011009">
    <property type="entry name" value="Kinase-like_dom_sf"/>
</dbReference>
<dbReference type="GeneID" id="18756232"/>
<dbReference type="eggNOG" id="KOG2464">
    <property type="taxonomic scope" value="Eukaryota"/>
</dbReference>
<dbReference type="OMA" id="THAAQCK"/>
<evidence type="ECO:0000256" key="1">
    <source>
        <dbReference type="ARBA" id="ARBA00012513"/>
    </source>
</evidence>
<dbReference type="OrthoDB" id="21018at2759"/>
<dbReference type="InterPro" id="IPR000719">
    <property type="entry name" value="Prot_kinase_dom"/>
</dbReference>
<sequence length="555" mass="61531">MGRPRQYGTRRRNVAPTADAIFGQRASPTSSTRGTLGSQETRSTRSTRSQPLDDWRSITQTLDEVSQESPRPKANQDESSESRDSEEEDGEVEPGSNDDSSQDTGNDEAEPESDAEDLDTDSRVADRSAPLQEDSILPDSEHTGIDRTYYGEPAPKHLAILADAYKIDRGSELIVSKWSEVIPPSAIISKIAEASFAEVYRINIKQGTSIIKLLQLNVPNDPASSLIETAIDAIDLVAEIRIMNILAEVPGFVGFKDAHLMKGKWAPALHAAYTEYLGKEIGGEANSYFPDPETFTDESTFLVLELADAGTVLDECEVTTIDQVWDLLLGVIMALGRAEVECEFEHRDLHENNICVRQKSHVPAHDPATDGNVKYGFSGYAVTIIDYGLSRAKVKNGDIVFKDLEKDLELFHGEGSGISGMQFDNYRRMRTHLFTGTHTMLPASWHDASSLDLNQGHSWSEHIPYTNVLWIRYILFYLTKTLKKSCTSSSKSKDALKDFEAETKELKHRLDVRTKHKGAFGSAMEVLNYVFEKGWVGNEILEGFGVDSILSDGGE</sequence>
<dbReference type="HOGENOM" id="CLU_019103_1_0_1"/>
<feature type="compositionally biased region" description="Acidic residues" evidence="9">
    <location>
        <begin position="105"/>
        <end position="119"/>
    </location>
</feature>
<evidence type="ECO:0000256" key="4">
    <source>
        <dbReference type="ARBA" id="ARBA00022741"/>
    </source>
</evidence>
<keyword evidence="3" id="KW-0808">Transferase</keyword>
<dbReference type="STRING" id="1072389.K1Y7W3"/>
<evidence type="ECO:0000313" key="12">
    <source>
        <dbReference type="Proteomes" id="UP000006753"/>
    </source>
</evidence>
<dbReference type="KEGG" id="mbe:MBM_00297"/>
<dbReference type="GO" id="GO:0000278">
    <property type="term" value="P:mitotic cell cycle"/>
    <property type="evidence" value="ECO:0007669"/>
    <property type="project" value="TreeGrafter"/>
</dbReference>
<dbReference type="EMBL" id="JH921428">
    <property type="protein sequence ID" value="EKD21184.1"/>
    <property type="molecule type" value="Genomic_DNA"/>
</dbReference>
<keyword evidence="5" id="KW-0418">Kinase</keyword>
<dbReference type="AlphaFoldDB" id="K1Y7W3"/>
<dbReference type="Proteomes" id="UP000006753">
    <property type="component" value="Unassembled WGS sequence"/>
</dbReference>
<proteinExistence type="predicted"/>
<dbReference type="InterPro" id="IPR024604">
    <property type="entry name" value="GSG2_C"/>
</dbReference>
<gene>
    <name evidence="11" type="ORF">MBM_00297</name>
</gene>
<keyword evidence="12" id="KW-1185">Reference proteome</keyword>
<dbReference type="GO" id="GO:0072354">
    <property type="term" value="F:histone H3T3 kinase activity"/>
    <property type="evidence" value="ECO:0007669"/>
    <property type="project" value="TreeGrafter"/>
</dbReference>
<dbReference type="PANTHER" id="PTHR24419:SF18">
    <property type="entry name" value="SERINE_THREONINE-PROTEIN KINASE HASPIN"/>
    <property type="match status" value="1"/>
</dbReference>
<dbReference type="Gene3D" id="3.30.200.20">
    <property type="entry name" value="Phosphorylase Kinase, domain 1"/>
    <property type="match status" value="1"/>
</dbReference>
<feature type="domain" description="Protein kinase" evidence="10">
    <location>
        <begin position="185"/>
        <end position="555"/>
    </location>
</feature>
<name>K1Y7W3_MARBU</name>
<evidence type="ECO:0000256" key="7">
    <source>
        <dbReference type="ARBA" id="ARBA00047899"/>
    </source>
</evidence>
<protein>
    <recommendedName>
        <fullName evidence="1">non-specific serine/threonine protein kinase</fullName>
        <ecNumber evidence="1">2.7.11.1</ecNumber>
    </recommendedName>
</protein>
<feature type="compositionally biased region" description="Polar residues" evidence="9">
    <location>
        <begin position="26"/>
        <end position="40"/>
    </location>
</feature>
<dbReference type="GO" id="GO:0035556">
    <property type="term" value="P:intracellular signal transduction"/>
    <property type="evidence" value="ECO:0007669"/>
    <property type="project" value="TreeGrafter"/>
</dbReference>
<dbReference type="GO" id="GO:0005524">
    <property type="term" value="F:ATP binding"/>
    <property type="evidence" value="ECO:0007669"/>
    <property type="project" value="UniProtKB-KW"/>
</dbReference>
<evidence type="ECO:0000259" key="10">
    <source>
        <dbReference type="PROSITE" id="PS50011"/>
    </source>
</evidence>
<dbReference type="SUPFAM" id="SSF56112">
    <property type="entry name" value="Protein kinase-like (PK-like)"/>
    <property type="match status" value="1"/>
</dbReference>
<dbReference type="EC" id="2.7.11.1" evidence="1"/>
<evidence type="ECO:0000313" key="11">
    <source>
        <dbReference type="EMBL" id="EKD21184.1"/>
    </source>
</evidence>
<dbReference type="PROSITE" id="PS50011">
    <property type="entry name" value="PROTEIN_KINASE_DOM"/>
    <property type="match status" value="1"/>
</dbReference>
<comment type="catalytic activity">
    <reaction evidence="8">
        <text>L-seryl-[protein] + ATP = O-phospho-L-seryl-[protein] + ADP + H(+)</text>
        <dbReference type="Rhea" id="RHEA:17989"/>
        <dbReference type="Rhea" id="RHEA-COMP:9863"/>
        <dbReference type="Rhea" id="RHEA-COMP:11604"/>
        <dbReference type="ChEBI" id="CHEBI:15378"/>
        <dbReference type="ChEBI" id="CHEBI:29999"/>
        <dbReference type="ChEBI" id="CHEBI:30616"/>
        <dbReference type="ChEBI" id="CHEBI:83421"/>
        <dbReference type="ChEBI" id="CHEBI:456216"/>
        <dbReference type="EC" id="2.7.11.1"/>
    </reaction>
</comment>
<evidence type="ECO:0000256" key="2">
    <source>
        <dbReference type="ARBA" id="ARBA00022527"/>
    </source>
</evidence>
<dbReference type="GO" id="GO:0005634">
    <property type="term" value="C:nucleus"/>
    <property type="evidence" value="ECO:0007669"/>
    <property type="project" value="TreeGrafter"/>
</dbReference>
<evidence type="ECO:0000256" key="8">
    <source>
        <dbReference type="ARBA" id="ARBA00048679"/>
    </source>
</evidence>
<dbReference type="PANTHER" id="PTHR24419">
    <property type="entry name" value="INTERLEUKIN-1 RECEPTOR-ASSOCIATED KINASE"/>
    <property type="match status" value="1"/>
</dbReference>